<dbReference type="Proteomes" id="UP000009234">
    <property type="component" value="Chromosome"/>
</dbReference>
<dbReference type="HOGENOM" id="CLU_2422164_0_0_9"/>
<dbReference type="STRING" id="696281.Desru_2635"/>
<dbReference type="AlphaFoldDB" id="F6DQG7"/>
<sequence length="99" mass="12046">MITLGVRPLITQDIDQRYIYWWHRNQWCIAKVQVSPSSDKIFLYIWRLDGFYLGMTAGKSRESIEQSQGYNLWLREGRPDLKVRLEDQIKNKYRQIEFF</sequence>
<proteinExistence type="predicted"/>
<evidence type="ECO:0000313" key="1">
    <source>
        <dbReference type="EMBL" id="AEG60861.1"/>
    </source>
</evidence>
<dbReference type="KEGG" id="dru:Desru_2635"/>
<accession>F6DQG7</accession>
<gene>
    <name evidence="1" type="ordered locus">Desru_2635</name>
</gene>
<evidence type="ECO:0000313" key="2">
    <source>
        <dbReference type="Proteomes" id="UP000009234"/>
    </source>
</evidence>
<organism evidence="1 2">
    <name type="scientific">Desulforamulus ruminis (strain ATCC 23193 / DSM 2154 / NCIMB 8452 / DL)</name>
    <name type="common">Desulfotomaculum ruminis</name>
    <dbReference type="NCBI Taxonomy" id="696281"/>
    <lineage>
        <taxon>Bacteria</taxon>
        <taxon>Bacillati</taxon>
        <taxon>Bacillota</taxon>
        <taxon>Clostridia</taxon>
        <taxon>Eubacteriales</taxon>
        <taxon>Peptococcaceae</taxon>
        <taxon>Desulforamulus</taxon>
    </lineage>
</organism>
<protein>
    <submittedName>
        <fullName evidence="1">Uncharacterized protein</fullName>
    </submittedName>
</protein>
<name>F6DQG7_DESRL</name>
<reference evidence="2" key="1">
    <citation type="submission" date="2011-05" db="EMBL/GenBank/DDBJ databases">
        <title>Complete sequence of Desulfotomaculum ruminis DSM 2154.</title>
        <authorList>
            <person name="Lucas S."/>
            <person name="Copeland A."/>
            <person name="Lapidus A."/>
            <person name="Cheng J.-F."/>
            <person name="Goodwin L."/>
            <person name="Pitluck S."/>
            <person name="Lu M."/>
            <person name="Detter J.C."/>
            <person name="Han C."/>
            <person name="Tapia R."/>
            <person name="Land M."/>
            <person name="Hauser L."/>
            <person name="Kyrpides N."/>
            <person name="Ivanova N."/>
            <person name="Mikhailova N."/>
            <person name="Pagani I."/>
            <person name="Stams A.J.M."/>
            <person name="Plugge C.M."/>
            <person name="Muyzer G."/>
            <person name="Kuever J."/>
            <person name="Parshina S.N."/>
            <person name="Ivanova A.E."/>
            <person name="Nazina T.N."/>
            <person name="Brambilla E."/>
            <person name="Spring S."/>
            <person name="Klenk H.-P."/>
            <person name="Woyke T."/>
        </authorList>
    </citation>
    <scope>NUCLEOTIDE SEQUENCE [LARGE SCALE GENOMIC DNA]</scope>
    <source>
        <strain evidence="2">ATCC 23193 / DSM 2154 / NCIB 8452 / DL</strain>
    </source>
</reference>
<dbReference type="RefSeq" id="WP_013842617.1">
    <property type="nucleotide sequence ID" value="NC_015589.1"/>
</dbReference>
<reference evidence="1 2" key="2">
    <citation type="journal article" date="2012" name="Stand. Genomic Sci.">
        <title>Complete genome sequence of the sulfate-reducing firmicute Desulfotomaculum ruminis type strain (DL(T)).</title>
        <authorList>
            <person name="Spring S."/>
            <person name="Visser M."/>
            <person name="Lu M."/>
            <person name="Copeland A."/>
            <person name="Lapidus A."/>
            <person name="Lucas S."/>
            <person name="Cheng J.F."/>
            <person name="Han C."/>
            <person name="Tapia R."/>
            <person name="Goodwin L.A."/>
            <person name="Pitluck S."/>
            <person name="Ivanova N."/>
            <person name="Land M."/>
            <person name="Hauser L."/>
            <person name="Larimer F."/>
            <person name="Rohde M."/>
            <person name="Goker M."/>
            <person name="Detter J.C."/>
            <person name="Kyrpides N.C."/>
            <person name="Woyke T."/>
            <person name="Schaap P.J."/>
            <person name="Plugge C.M."/>
            <person name="Muyzer G."/>
            <person name="Kuever J."/>
            <person name="Pereira I.A."/>
            <person name="Parshina S.N."/>
            <person name="Bernier-Latmani R."/>
            <person name="Stams A.J."/>
            <person name="Klenk H.P."/>
        </authorList>
    </citation>
    <scope>NUCLEOTIDE SEQUENCE [LARGE SCALE GENOMIC DNA]</scope>
    <source>
        <strain evidence="2">ATCC 23193 / DSM 2154 / NCIB 8452 / DL</strain>
    </source>
</reference>
<dbReference type="EMBL" id="CP002780">
    <property type="protein sequence ID" value="AEG60861.1"/>
    <property type="molecule type" value="Genomic_DNA"/>
</dbReference>
<keyword evidence="2" id="KW-1185">Reference proteome</keyword>